<keyword evidence="3" id="KW-1185">Reference proteome</keyword>
<feature type="compositionally biased region" description="Polar residues" evidence="1">
    <location>
        <begin position="98"/>
        <end position="120"/>
    </location>
</feature>
<evidence type="ECO:0000256" key="1">
    <source>
        <dbReference type="SAM" id="MobiDB-lite"/>
    </source>
</evidence>
<reference evidence="2" key="2">
    <citation type="journal article" date="2022" name="Proc. Natl. Acad. Sci. U.S.A.">
        <title>Diploid-dominant life cycles characterize the early evolution of Fungi.</title>
        <authorList>
            <person name="Amses K.R."/>
            <person name="Simmons D.R."/>
            <person name="Longcore J.E."/>
            <person name="Mondo S.J."/>
            <person name="Seto K."/>
            <person name="Jeronimo G.H."/>
            <person name="Bonds A.E."/>
            <person name="Quandt C.A."/>
            <person name="Davis W.J."/>
            <person name="Chang Y."/>
            <person name="Federici B.A."/>
            <person name="Kuo A."/>
            <person name="LaButti K."/>
            <person name="Pangilinan J."/>
            <person name="Andreopoulos W."/>
            <person name="Tritt A."/>
            <person name="Riley R."/>
            <person name="Hundley H."/>
            <person name="Johnson J."/>
            <person name="Lipzen A."/>
            <person name="Barry K."/>
            <person name="Lang B.F."/>
            <person name="Cuomo C.A."/>
            <person name="Buchler N.E."/>
            <person name="Grigoriev I.V."/>
            <person name="Spatafora J.W."/>
            <person name="Stajich J.E."/>
            <person name="James T.Y."/>
        </authorList>
    </citation>
    <scope>NUCLEOTIDE SEQUENCE</scope>
    <source>
        <strain evidence="2">AG</strain>
    </source>
</reference>
<proteinExistence type="predicted"/>
<sequence length="139" mass="14979">MDEYDELYGVGSGGNDNAYGNQDIYADDQDSGQSYDPEKAGMYSNQANKAEGQSQPGDQQPRKGSNSSYDQQKYYGGSDNPSDSPQQQGYDRAPAQGQAIQSYSSQEESETHPSVASAANQDEGVLGISLYDSHSRTLV</sequence>
<evidence type="ECO:0000313" key="2">
    <source>
        <dbReference type="EMBL" id="KAI8576645.1"/>
    </source>
</evidence>
<name>A0AAD5HA02_UMBRA</name>
<feature type="compositionally biased region" description="Polar residues" evidence="1">
    <location>
        <begin position="43"/>
        <end position="71"/>
    </location>
</feature>
<gene>
    <name evidence="2" type="ORF">K450DRAFT_256028</name>
</gene>
<comment type="caution">
    <text evidence="2">The sequence shown here is derived from an EMBL/GenBank/DDBJ whole genome shotgun (WGS) entry which is preliminary data.</text>
</comment>
<dbReference type="AlphaFoldDB" id="A0AAD5HA02"/>
<reference evidence="2" key="1">
    <citation type="submission" date="2021-06" db="EMBL/GenBank/DDBJ databases">
        <authorList>
            <consortium name="DOE Joint Genome Institute"/>
            <person name="Mondo S.J."/>
            <person name="Amses K.R."/>
            <person name="Simmons D.R."/>
            <person name="Longcore J.E."/>
            <person name="Seto K."/>
            <person name="Alves G.H."/>
            <person name="Bonds A.E."/>
            <person name="Quandt C.A."/>
            <person name="Davis W.J."/>
            <person name="Chang Y."/>
            <person name="Letcher P.M."/>
            <person name="Powell M.J."/>
            <person name="Kuo A."/>
            <person name="Labutti K."/>
            <person name="Pangilinan J."/>
            <person name="Andreopoulos W."/>
            <person name="Tritt A."/>
            <person name="Riley R."/>
            <person name="Hundley H."/>
            <person name="Johnson J."/>
            <person name="Lipzen A."/>
            <person name="Barry K."/>
            <person name="Berbee M.L."/>
            <person name="Buchler N.E."/>
            <person name="Grigoriev I.V."/>
            <person name="Spatafora J.W."/>
            <person name="Stajich J.E."/>
            <person name="James T.Y."/>
        </authorList>
    </citation>
    <scope>NUCLEOTIDE SEQUENCE</scope>
    <source>
        <strain evidence="2">AG</strain>
    </source>
</reference>
<protein>
    <submittedName>
        <fullName evidence="2">Uncharacterized protein</fullName>
    </submittedName>
</protein>
<organism evidence="2 3">
    <name type="scientific">Umbelopsis ramanniana AG</name>
    <dbReference type="NCBI Taxonomy" id="1314678"/>
    <lineage>
        <taxon>Eukaryota</taxon>
        <taxon>Fungi</taxon>
        <taxon>Fungi incertae sedis</taxon>
        <taxon>Mucoromycota</taxon>
        <taxon>Mucoromycotina</taxon>
        <taxon>Umbelopsidomycetes</taxon>
        <taxon>Umbelopsidales</taxon>
        <taxon>Umbelopsidaceae</taxon>
        <taxon>Umbelopsis</taxon>
    </lineage>
</organism>
<dbReference type="RefSeq" id="XP_051441649.1">
    <property type="nucleotide sequence ID" value="XM_051591433.1"/>
</dbReference>
<evidence type="ECO:0000313" key="3">
    <source>
        <dbReference type="Proteomes" id="UP001206595"/>
    </source>
</evidence>
<accession>A0AAD5HA02</accession>
<dbReference type="Proteomes" id="UP001206595">
    <property type="component" value="Unassembled WGS sequence"/>
</dbReference>
<feature type="region of interest" description="Disordered" evidence="1">
    <location>
        <begin position="1"/>
        <end position="139"/>
    </location>
</feature>
<dbReference type="GeneID" id="75916776"/>
<feature type="compositionally biased region" description="Polar residues" evidence="1">
    <location>
        <begin position="79"/>
        <end position="89"/>
    </location>
</feature>
<dbReference type="EMBL" id="MU620952">
    <property type="protein sequence ID" value="KAI8576645.1"/>
    <property type="molecule type" value="Genomic_DNA"/>
</dbReference>